<dbReference type="Proteomes" id="UP001062263">
    <property type="component" value="Chromosome"/>
</dbReference>
<evidence type="ECO:0000313" key="3">
    <source>
        <dbReference type="Proteomes" id="UP001062263"/>
    </source>
</evidence>
<organism evidence="2 3">
    <name type="scientific">Akkermansia biwaensis</name>
    <dbReference type="NCBI Taxonomy" id="2946555"/>
    <lineage>
        <taxon>Bacteria</taxon>
        <taxon>Pseudomonadati</taxon>
        <taxon>Verrucomicrobiota</taxon>
        <taxon>Verrucomicrobiia</taxon>
        <taxon>Verrucomicrobiales</taxon>
        <taxon>Akkermansiaceae</taxon>
        <taxon>Akkermansia</taxon>
    </lineage>
</organism>
<dbReference type="RefSeq" id="WP_215435045.1">
    <property type="nucleotide sequence ID" value="NZ_AP025943.1"/>
</dbReference>
<gene>
    <name evidence="2" type="ORF">Abiwalacus_25150</name>
</gene>
<name>A0ABM7ZJM4_9BACT</name>
<feature type="transmembrane region" description="Helical" evidence="1">
    <location>
        <begin position="31"/>
        <end position="50"/>
    </location>
</feature>
<reference evidence="2" key="1">
    <citation type="submission" date="2022-06" db="EMBL/GenBank/DDBJ databases">
        <title>Akkermansia biwalacus sp. nov., an anaerobic mucin-degrading bacterium isolated from human intestine.</title>
        <authorList>
            <person name="Kobayashi Y."/>
            <person name="Inoue S."/>
            <person name="Kawahara T."/>
            <person name="Kohda N."/>
        </authorList>
    </citation>
    <scope>NUCLEOTIDE SEQUENCE</scope>
    <source>
        <strain evidence="2">WON2089</strain>
    </source>
</reference>
<evidence type="ECO:0000256" key="1">
    <source>
        <dbReference type="SAM" id="Phobius"/>
    </source>
</evidence>
<keyword evidence="1" id="KW-1133">Transmembrane helix</keyword>
<feature type="transmembrane region" description="Helical" evidence="1">
    <location>
        <begin position="57"/>
        <end position="76"/>
    </location>
</feature>
<accession>A0ABM7ZJM4</accession>
<keyword evidence="1" id="KW-0472">Membrane</keyword>
<keyword evidence="3" id="KW-1185">Reference proteome</keyword>
<evidence type="ECO:0000313" key="2">
    <source>
        <dbReference type="EMBL" id="BDL44941.1"/>
    </source>
</evidence>
<keyword evidence="1" id="KW-0812">Transmembrane</keyword>
<dbReference type="EMBL" id="AP025943">
    <property type="protein sequence ID" value="BDL44941.1"/>
    <property type="molecule type" value="Genomic_DNA"/>
</dbReference>
<proteinExistence type="predicted"/>
<protein>
    <submittedName>
        <fullName evidence="2">Uncharacterized protein</fullName>
    </submittedName>
</protein>
<sequence length="93" mass="10169">MTILNLLLDLIDSLSLLSSLNPCALYPGEFLYWRLGGIILLAFVPGVWLFSGMLGDTACVAASIISGLWLIVHLAIRSSLASHYERGQSNKNY</sequence>